<dbReference type="InterPro" id="IPR029068">
    <property type="entry name" value="Glyas_Bleomycin-R_OHBP_Dase"/>
</dbReference>
<accession>A0A1G8CV08</accession>
<dbReference type="STRING" id="104663.SAMN04488121_11349"/>
<dbReference type="PANTHER" id="PTHR36503:SF2">
    <property type="entry name" value="BLR2408 PROTEIN"/>
    <property type="match status" value="1"/>
</dbReference>
<dbReference type="Gene3D" id="3.10.180.10">
    <property type="entry name" value="2,3-Dihydroxybiphenyl 1,2-Dioxygenase, domain 1"/>
    <property type="match status" value="1"/>
</dbReference>
<dbReference type="RefSeq" id="WP_089838473.1">
    <property type="nucleotide sequence ID" value="NZ_FNBN01000013.1"/>
</dbReference>
<dbReference type="SUPFAM" id="SSF54593">
    <property type="entry name" value="Glyoxalase/Bleomycin resistance protein/Dihydroxybiphenyl dioxygenase"/>
    <property type="match status" value="1"/>
</dbReference>
<dbReference type="OrthoDB" id="9798430at2"/>
<evidence type="ECO:0000259" key="1">
    <source>
        <dbReference type="PROSITE" id="PS51819"/>
    </source>
</evidence>
<organism evidence="2 3">
    <name type="scientific">Chitinophaga filiformis</name>
    <name type="common">Myxococcus filiformis</name>
    <name type="synonym">Flexibacter filiformis</name>
    <dbReference type="NCBI Taxonomy" id="104663"/>
    <lineage>
        <taxon>Bacteria</taxon>
        <taxon>Pseudomonadati</taxon>
        <taxon>Bacteroidota</taxon>
        <taxon>Chitinophagia</taxon>
        <taxon>Chitinophagales</taxon>
        <taxon>Chitinophagaceae</taxon>
        <taxon>Chitinophaga</taxon>
    </lineage>
</organism>
<evidence type="ECO:0000313" key="3">
    <source>
        <dbReference type="Proteomes" id="UP000199045"/>
    </source>
</evidence>
<reference evidence="2 3" key="1">
    <citation type="submission" date="2016-10" db="EMBL/GenBank/DDBJ databases">
        <authorList>
            <person name="de Groot N.N."/>
        </authorList>
    </citation>
    <scope>NUCLEOTIDE SEQUENCE [LARGE SCALE GENOMIC DNA]</scope>
    <source>
        <strain evidence="2 3">DSM 527</strain>
    </source>
</reference>
<dbReference type="PROSITE" id="PS51819">
    <property type="entry name" value="VOC"/>
    <property type="match status" value="1"/>
</dbReference>
<dbReference type="Proteomes" id="UP000199045">
    <property type="component" value="Unassembled WGS sequence"/>
</dbReference>
<dbReference type="EMBL" id="FNBN01000013">
    <property type="protein sequence ID" value="SDH49298.1"/>
    <property type="molecule type" value="Genomic_DNA"/>
</dbReference>
<dbReference type="AlphaFoldDB" id="A0A1G8CV08"/>
<evidence type="ECO:0000313" key="2">
    <source>
        <dbReference type="EMBL" id="SDH49298.1"/>
    </source>
</evidence>
<dbReference type="Pfam" id="PF22677">
    <property type="entry name" value="Ble-like_N"/>
    <property type="match status" value="1"/>
</dbReference>
<dbReference type="PANTHER" id="PTHR36503">
    <property type="entry name" value="BLR2520 PROTEIN"/>
    <property type="match status" value="1"/>
</dbReference>
<proteinExistence type="predicted"/>
<dbReference type="InterPro" id="IPR037523">
    <property type="entry name" value="VOC_core"/>
</dbReference>
<feature type="domain" description="VOC" evidence="1">
    <location>
        <begin position="3"/>
        <end position="127"/>
    </location>
</feature>
<protein>
    <recommendedName>
        <fullName evidence="1">VOC domain-containing protein</fullName>
    </recommendedName>
</protein>
<name>A0A1G8CV08_CHIFI</name>
<gene>
    <name evidence="2" type="ORF">SAMN04488121_11349</name>
</gene>
<sequence length="144" mass="16112">MATQIFVELPVKDLEKSKAFFTTLGFEFDQQFTDEKATRFIIGENIYVMLLVEDFFRSLIQKNIADTSKSAEVINSFSVDSKEKVDDLGDKALAAGVWADSKAEDCGWMYARAFQDIDGHLWQAMYIDLSAMPTAEASVSADQA</sequence>
<dbReference type="InterPro" id="IPR053863">
    <property type="entry name" value="Glyoxy/Ble-like_N"/>
</dbReference>